<comment type="caution">
    <text evidence="1">The sequence shown here is derived from an EMBL/GenBank/DDBJ whole genome shotgun (WGS) entry which is preliminary data.</text>
</comment>
<protein>
    <submittedName>
        <fullName evidence="1">Uncharacterized protein</fullName>
    </submittedName>
</protein>
<evidence type="ECO:0000313" key="1">
    <source>
        <dbReference type="EMBL" id="KAF3556895.1"/>
    </source>
</evidence>
<sequence>MWRNTSYIEMCTMWLDETIHNNKFSSSPTLFLENYPLMISKAYRPGFSTFNHLQIIRVATAGVGNKFTVCSNEAAAAKWADTTPYCCIRTASNVFALQNMSHLWGNQTLCLHMEPQEHDPYNIKNSWSLQVAVGSNSVHVESCESERGDGKGMSECEAVCRVKYSESYNLVLLIYHGGTMYPSGPI</sequence>
<dbReference type="AlphaFoldDB" id="A0A8S9R4J5"/>
<reference evidence="1" key="1">
    <citation type="submission" date="2019-12" db="EMBL/GenBank/DDBJ databases">
        <title>Genome sequencing and annotation of Brassica cretica.</title>
        <authorList>
            <person name="Studholme D.J."/>
            <person name="Sarris P."/>
        </authorList>
    </citation>
    <scope>NUCLEOTIDE SEQUENCE</scope>
    <source>
        <strain evidence="1">PFS-109/04</strain>
        <tissue evidence="1">Leaf</tissue>
    </source>
</reference>
<name>A0A8S9R4J5_BRACR</name>
<gene>
    <name evidence="1" type="ORF">F2Q69_00012142</name>
</gene>
<proteinExistence type="predicted"/>
<evidence type="ECO:0000313" key="2">
    <source>
        <dbReference type="Proteomes" id="UP000712600"/>
    </source>
</evidence>
<dbReference type="Proteomes" id="UP000712600">
    <property type="component" value="Unassembled WGS sequence"/>
</dbReference>
<accession>A0A8S9R4J5</accession>
<organism evidence="1 2">
    <name type="scientific">Brassica cretica</name>
    <name type="common">Mustard</name>
    <dbReference type="NCBI Taxonomy" id="69181"/>
    <lineage>
        <taxon>Eukaryota</taxon>
        <taxon>Viridiplantae</taxon>
        <taxon>Streptophyta</taxon>
        <taxon>Embryophyta</taxon>
        <taxon>Tracheophyta</taxon>
        <taxon>Spermatophyta</taxon>
        <taxon>Magnoliopsida</taxon>
        <taxon>eudicotyledons</taxon>
        <taxon>Gunneridae</taxon>
        <taxon>Pentapetalae</taxon>
        <taxon>rosids</taxon>
        <taxon>malvids</taxon>
        <taxon>Brassicales</taxon>
        <taxon>Brassicaceae</taxon>
        <taxon>Brassiceae</taxon>
        <taxon>Brassica</taxon>
    </lineage>
</organism>
<dbReference type="EMBL" id="QGKX02000996">
    <property type="protein sequence ID" value="KAF3556895.1"/>
    <property type="molecule type" value="Genomic_DNA"/>
</dbReference>